<name>A0A816SLX7_BRANA</name>
<dbReference type="Proteomes" id="UP001295469">
    <property type="component" value="Chromosome A06"/>
</dbReference>
<dbReference type="EMBL" id="HG994360">
    <property type="protein sequence ID" value="CAF2086576.1"/>
    <property type="molecule type" value="Genomic_DNA"/>
</dbReference>
<proteinExistence type="predicted"/>
<protein>
    <submittedName>
        <fullName evidence="1">(rape) hypothetical protein</fullName>
    </submittedName>
</protein>
<gene>
    <name evidence="1" type="ORF">DARMORV10_A06P25240.1</name>
</gene>
<reference evidence="1" key="1">
    <citation type="submission" date="2021-01" db="EMBL/GenBank/DDBJ databases">
        <authorList>
            <consortium name="Genoscope - CEA"/>
            <person name="William W."/>
        </authorList>
    </citation>
    <scope>NUCLEOTIDE SEQUENCE</scope>
</reference>
<sequence length="268" mass="29195">MCPNHSHTTMSSARIDPRKRVLGLKEGCILAKPTHPGTSRSGCYIFFPADSAKPVPLGLFSLDSRQGHLDSPCRICSVLSWLRRLGKIPEEPFPVRPGQYWGRSARHVSSRSSPPTVDGLNWDPSPALEANPFPALGPLVFKGRRIPGHHATCGARPHGLPPAEPFPGFYSDRCTSYSLRPGSCPTGRSIGHALQRHPFSGLVDSARDYHRRPPPEFPLVTAQHSSPSSVPTGMLTLEPFSEDQGRSASTVRDPANQLPCALRVLLTH</sequence>
<dbReference type="AlphaFoldDB" id="A0A816SLX7"/>
<organism evidence="1">
    <name type="scientific">Brassica napus</name>
    <name type="common">Rape</name>
    <dbReference type="NCBI Taxonomy" id="3708"/>
    <lineage>
        <taxon>Eukaryota</taxon>
        <taxon>Viridiplantae</taxon>
        <taxon>Streptophyta</taxon>
        <taxon>Embryophyta</taxon>
        <taxon>Tracheophyta</taxon>
        <taxon>Spermatophyta</taxon>
        <taxon>Magnoliopsida</taxon>
        <taxon>eudicotyledons</taxon>
        <taxon>Gunneridae</taxon>
        <taxon>Pentapetalae</taxon>
        <taxon>rosids</taxon>
        <taxon>malvids</taxon>
        <taxon>Brassicales</taxon>
        <taxon>Brassicaceae</taxon>
        <taxon>Brassiceae</taxon>
        <taxon>Brassica</taxon>
    </lineage>
</organism>
<evidence type="ECO:0000313" key="1">
    <source>
        <dbReference type="EMBL" id="CAF2086576.1"/>
    </source>
</evidence>
<accession>A0A816SLX7</accession>